<evidence type="ECO:0000256" key="3">
    <source>
        <dbReference type="ARBA" id="ARBA00022723"/>
    </source>
</evidence>
<feature type="domain" description="4Fe-4S ferredoxin-type" evidence="7">
    <location>
        <begin position="35"/>
        <end position="65"/>
    </location>
</feature>
<dbReference type="SUPFAM" id="SSF46548">
    <property type="entry name" value="alpha-helical ferredoxin"/>
    <property type="match status" value="1"/>
</dbReference>
<evidence type="ECO:0000256" key="2">
    <source>
        <dbReference type="ARBA" id="ARBA00022485"/>
    </source>
</evidence>
<protein>
    <submittedName>
        <fullName evidence="8">(Fe-S)-binding protein</fullName>
    </submittedName>
</protein>
<evidence type="ECO:0000256" key="6">
    <source>
        <dbReference type="ARBA" id="ARBA00023014"/>
    </source>
</evidence>
<dbReference type="GO" id="GO:0005886">
    <property type="term" value="C:plasma membrane"/>
    <property type="evidence" value="ECO:0007669"/>
    <property type="project" value="TreeGrafter"/>
</dbReference>
<dbReference type="InterPro" id="IPR051460">
    <property type="entry name" value="HdrC_iron-sulfur_subunit"/>
</dbReference>
<dbReference type="InterPro" id="IPR017896">
    <property type="entry name" value="4Fe4S_Fe-S-bd"/>
</dbReference>
<dbReference type="InterPro" id="IPR004017">
    <property type="entry name" value="Cys_rich_dom"/>
</dbReference>
<dbReference type="GO" id="GO:0016491">
    <property type="term" value="F:oxidoreductase activity"/>
    <property type="evidence" value="ECO:0007669"/>
    <property type="project" value="UniProtKB-KW"/>
</dbReference>
<proteinExistence type="inferred from homology"/>
<accession>A0A832ZUP3</accession>
<dbReference type="Proteomes" id="UP000608579">
    <property type="component" value="Unassembled WGS sequence"/>
</dbReference>
<sequence>MQASPGKMRTPFKLDELEPTAEITIGFKQVTELSWRQKLSLDACTDCGRCEVSCPAFAAGTPLSPRMVVQKLKGELWRVYGRGEEAKDVVASGLIEEDEVWACTTCAACVEACPVLISPFEYLLEIRRALTLEGRLDRRKSGMLTNLSRVFNPYGLSPAERESFLRELREMGVKLVSENPGAEYLYWIGCASHYDARSREIVKSMVKILQAAGISFAILGDEELCTGDPARRMGEEGRYQELALTNIETFNRHNIRKILVHCPHCFNTFKNEYPDLGGRYEVVHHTQLIGELLRTGRLKLRKKLGGKLTLHDSCYLGRVNGIVEEPRDIIGEAVETGSFVEMKRNRRNSFCCGAGGANYWYEVKRRDRESVLRLNEALETGAGTMVVECPYCMQMFGDAARIADAEDKIKIRDIAEVVAECI</sequence>
<keyword evidence="6" id="KW-0411">Iron-sulfur</keyword>
<name>A0A832ZUP3_CALS0</name>
<evidence type="ECO:0000259" key="7">
    <source>
        <dbReference type="PROSITE" id="PS51379"/>
    </source>
</evidence>
<comment type="caution">
    <text evidence="8">The sequence shown here is derived from an EMBL/GenBank/DDBJ whole genome shotgun (WGS) entry which is preliminary data.</text>
</comment>
<dbReference type="PROSITE" id="PS51379">
    <property type="entry name" value="4FE4S_FER_2"/>
    <property type="match status" value="2"/>
</dbReference>
<dbReference type="PANTHER" id="PTHR43255:SF1">
    <property type="entry name" value="IRON-SULFUR-BINDING OXIDOREDUCTASE FADF-RELATED"/>
    <property type="match status" value="1"/>
</dbReference>
<dbReference type="AlphaFoldDB" id="A0A832ZUP3"/>
<dbReference type="Pfam" id="PF02754">
    <property type="entry name" value="CCG"/>
    <property type="match status" value="2"/>
</dbReference>
<dbReference type="GO" id="GO:0046872">
    <property type="term" value="F:metal ion binding"/>
    <property type="evidence" value="ECO:0007669"/>
    <property type="project" value="UniProtKB-KW"/>
</dbReference>
<dbReference type="PROSITE" id="PS00198">
    <property type="entry name" value="4FE4S_FER_1"/>
    <property type="match status" value="2"/>
</dbReference>
<dbReference type="GO" id="GO:0051539">
    <property type="term" value="F:4 iron, 4 sulfur cluster binding"/>
    <property type="evidence" value="ECO:0007669"/>
    <property type="project" value="UniProtKB-KW"/>
</dbReference>
<comment type="similarity">
    <text evidence="1">Belongs to the HdrC family.</text>
</comment>
<evidence type="ECO:0000256" key="1">
    <source>
        <dbReference type="ARBA" id="ARBA00007097"/>
    </source>
</evidence>
<feature type="domain" description="4Fe-4S ferredoxin-type" evidence="7">
    <location>
        <begin position="93"/>
        <end position="122"/>
    </location>
</feature>
<dbReference type="Gene3D" id="1.10.1060.10">
    <property type="entry name" value="Alpha-helical ferredoxin"/>
    <property type="match status" value="1"/>
</dbReference>
<dbReference type="PANTHER" id="PTHR43255">
    <property type="entry name" value="IRON-SULFUR-BINDING OXIDOREDUCTASE FADF-RELATED-RELATED"/>
    <property type="match status" value="1"/>
</dbReference>
<keyword evidence="3" id="KW-0479">Metal-binding</keyword>
<evidence type="ECO:0000256" key="4">
    <source>
        <dbReference type="ARBA" id="ARBA00023002"/>
    </source>
</evidence>
<dbReference type="InterPro" id="IPR017900">
    <property type="entry name" value="4Fe4S_Fe_S_CS"/>
</dbReference>
<evidence type="ECO:0000313" key="9">
    <source>
        <dbReference type="Proteomes" id="UP000608579"/>
    </source>
</evidence>
<keyword evidence="4" id="KW-0560">Oxidoreductase</keyword>
<dbReference type="InterPro" id="IPR009051">
    <property type="entry name" value="Helical_ferredxn"/>
</dbReference>
<keyword evidence="2" id="KW-0004">4Fe-4S</keyword>
<gene>
    <name evidence="8" type="ORF">EYH45_01105</name>
</gene>
<evidence type="ECO:0000256" key="5">
    <source>
        <dbReference type="ARBA" id="ARBA00023004"/>
    </source>
</evidence>
<evidence type="ECO:0000313" key="8">
    <source>
        <dbReference type="EMBL" id="HIQ29141.1"/>
    </source>
</evidence>
<keyword evidence="5" id="KW-0408">Iron</keyword>
<reference evidence="8" key="1">
    <citation type="journal article" date="2020" name="ISME J.">
        <title>Gammaproteobacteria mediating utilization of methyl-, sulfur- and petroleum organic compounds in deep ocean hydrothermal plumes.</title>
        <authorList>
            <person name="Zhou Z."/>
            <person name="Liu Y."/>
            <person name="Pan J."/>
            <person name="Cron B.R."/>
            <person name="Toner B.M."/>
            <person name="Anantharaman K."/>
            <person name="Breier J.A."/>
            <person name="Dick G.J."/>
            <person name="Li M."/>
        </authorList>
    </citation>
    <scope>NUCLEOTIDE SEQUENCE</scope>
    <source>
        <strain evidence="8">SZUA-1515</strain>
    </source>
</reference>
<organism evidence="8 9">
    <name type="scientific">Caldiarchaeum subterraneum</name>
    <dbReference type="NCBI Taxonomy" id="311458"/>
    <lineage>
        <taxon>Archaea</taxon>
        <taxon>Nitrososphaerota</taxon>
        <taxon>Candidatus Caldarchaeales</taxon>
        <taxon>Candidatus Caldarchaeaceae</taxon>
        <taxon>Candidatus Caldarchaeum</taxon>
    </lineage>
</organism>
<dbReference type="EMBL" id="DQVM01000023">
    <property type="protein sequence ID" value="HIQ29141.1"/>
    <property type="molecule type" value="Genomic_DNA"/>
</dbReference>
<dbReference type="Pfam" id="PF13183">
    <property type="entry name" value="Fer4_8"/>
    <property type="match status" value="1"/>
</dbReference>